<dbReference type="InterPro" id="IPR018253">
    <property type="entry name" value="DnaJ_domain_CS"/>
</dbReference>
<feature type="region of interest" description="Disordered" evidence="1">
    <location>
        <begin position="657"/>
        <end position="681"/>
    </location>
</feature>
<dbReference type="PROSITE" id="PS50076">
    <property type="entry name" value="DNAJ_2"/>
    <property type="match status" value="1"/>
</dbReference>
<feature type="compositionally biased region" description="Basic and acidic residues" evidence="1">
    <location>
        <begin position="414"/>
        <end position="423"/>
    </location>
</feature>
<feature type="compositionally biased region" description="Basic and acidic residues" evidence="1">
    <location>
        <begin position="252"/>
        <end position="263"/>
    </location>
</feature>
<name>A0A1E4S928_CYBJN</name>
<dbReference type="PANTHER" id="PTHR43908">
    <property type="entry name" value="AT29763P-RELATED"/>
    <property type="match status" value="1"/>
</dbReference>
<feature type="compositionally biased region" description="Polar residues" evidence="1">
    <location>
        <begin position="235"/>
        <end position="247"/>
    </location>
</feature>
<feature type="compositionally biased region" description="Polar residues" evidence="1">
    <location>
        <begin position="435"/>
        <end position="454"/>
    </location>
</feature>
<feature type="region of interest" description="Disordered" evidence="1">
    <location>
        <begin position="435"/>
        <end position="458"/>
    </location>
</feature>
<feature type="compositionally biased region" description="Polar residues" evidence="1">
    <location>
        <begin position="272"/>
        <end position="302"/>
    </location>
</feature>
<feature type="compositionally biased region" description="Polar residues" evidence="1">
    <location>
        <begin position="394"/>
        <end position="410"/>
    </location>
</feature>
<dbReference type="PANTHER" id="PTHR43908:SF3">
    <property type="entry name" value="AT29763P-RELATED"/>
    <property type="match status" value="1"/>
</dbReference>
<feature type="compositionally biased region" description="Polar residues" evidence="1">
    <location>
        <begin position="118"/>
        <end position="145"/>
    </location>
</feature>
<evidence type="ECO:0000313" key="4">
    <source>
        <dbReference type="Proteomes" id="UP000094389"/>
    </source>
</evidence>
<dbReference type="Gene3D" id="1.10.287.110">
    <property type="entry name" value="DnaJ domain"/>
    <property type="match status" value="1"/>
</dbReference>
<protein>
    <recommendedName>
        <fullName evidence="2">J domain-containing protein</fullName>
    </recommendedName>
</protein>
<feature type="region of interest" description="Disordered" evidence="1">
    <location>
        <begin position="519"/>
        <end position="613"/>
    </location>
</feature>
<feature type="region of interest" description="Disordered" evidence="1">
    <location>
        <begin position="162"/>
        <end position="221"/>
    </location>
</feature>
<gene>
    <name evidence="3" type="ORF">CYBJADRAFT_187741</name>
</gene>
<feature type="region of interest" description="Disordered" evidence="1">
    <location>
        <begin position="235"/>
        <end position="322"/>
    </location>
</feature>
<feature type="compositionally biased region" description="Acidic residues" evidence="1">
    <location>
        <begin position="659"/>
        <end position="670"/>
    </location>
</feature>
<feature type="compositionally biased region" description="Acidic residues" evidence="1">
    <location>
        <begin position="539"/>
        <end position="549"/>
    </location>
</feature>
<sequence length="777" mass="86090">MNEPTTSATHYEILGVDRNATEAEIKKAFKRCALKCHPDKNKSSSAHELFKKAVEAHSVLTDGRKRTKYDSELETTMNVNRPGPSGSRSTTSATTSATSSPSNVPRHDPFSRPESRTHQQSHYDGSSSNDHGHSRFSTSHSFDPSTRFTKTSTASYFYSDTGNSRGGLSTAHLHTQTRKRQTDTDADTAHSTTYTFAFGGPSTGAATERAYTSTQPSQDNEYMRAYPSWERQNMSFKNGEWGSSSASAPGDSKQHQQSEELKSSKRKRAESSYMTDTRAQKGTPSAQANVPPQHVQTQNTEVPVSRAKAARASQTRATHAHAARVQAARAQAKEFPTRSHIQQQNYFDLPAQPQTSQNQATSGVRATSADVPIGTFNTRPFPATRSSGADAPTRPSSRVFNQYKSASGRPSRTAMEDKEKVDFSSSYEHKANWNARSTYSQSSNTPKGNVSNNFKPDVYDLDQEDLSSLSSIEEYEYEASFNGKRSEFSNGSKRAFESSAANNSDEALTVDDLDSLYDSDSMGIKEPGDHPVYTSDNFIDLDDDDDDEPTLSVHTLTANPNQPIAVDDSDTPNPVTEPSVGSREGFTGEDLNGKRRKMESTAGNGNNQDNTFDLDNLESPLKATNEIKLEDLGDTLKRTLSENGPRTRIFTKTDLLLSDSDEQDNDDEDTSICSPPSPFGQAPRDINDLVGFAGRYGEYLEYSLNHLQVLRREQAQRETIITQNYRDLIQPVNRDLLEMALKKNMDTSRESKSLEQKMKEAVVKFRTCVDEFKGERD</sequence>
<organism evidence="3 4">
    <name type="scientific">Cyberlindnera jadinii (strain ATCC 18201 / CBS 1600 / BCRC 20928 / JCM 3617 / NBRC 0987 / NRRL Y-1542)</name>
    <name type="common">Torula yeast</name>
    <name type="synonym">Candida utilis</name>
    <dbReference type="NCBI Taxonomy" id="983966"/>
    <lineage>
        <taxon>Eukaryota</taxon>
        <taxon>Fungi</taxon>
        <taxon>Dikarya</taxon>
        <taxon>Ascomycota</taxon>
        <taxon>Saccharomycotina</taxon>
        <taxon>Saccharomycetes</taxon>
        <taxon>Phaffomycetales</taxon>
        <taxon>Phaffomycetaceae</taxon>
        <taxon>Cyberlindnera</taxon>
    </lineage>
</organism>
<dbReference type="STRING" id="983966.A0A1E4S928"/>
<dbReference type="CDD" id="cd06257">
    <property type="entry name" value="DnaJ"/>
    <property type="match status" value="1"/>
</dbReference>
<feature type="region of interest" description="Disordered" evidence="1">
    <location>
        <begin position="371"/>
        <end position="423"/>
    </location>
</feature>
<feature type="region of interest" description="Disordered" evidence="1">
    <location>
        <begin position="54"/>
        <end position="145"/>
    </location>
</feature>
<feature type="compositionally biased region" description="Low complexity" evidence="1">
    <location>
        <begin position="81"/>
        <end position="102"/>
    </location>
</feature>
<dbReference type="PROSITE" id="PS00636">
    <property type="entry name" value="DNAJ_1"/>
    <property type="match status" value="1"/>
</dbReference>
<keyword evidence="4" id="KW-1185">Reference proteome</keyword>
<feature type="compositionally biased region" description="Polar residues" evidence="1">
    <location>
        <begin position="552"/>
        <end position="562"/>
    </location>
</feature>
<feature type="compositionally biased region" description="Polar residues" evidence="1">
    <location>
        <begin position="601"/>
        <end position="613"/>
    </location>
</feature>
<proteinExistence type="predicted"/>
<dbReference type="AlphaFoldDB" id="A0A1E4S928"/>
<dbReference type="EMBL" id="KV453925">
    <property type="protein sequence ID" value="ODV76011.1"/>
    <property type="molecule type" value="Genomic_DNA"/>
</dbReference>
<reference evidence="3 4" key="1">
    <citation type="journal article" date="2016" name="Proc. Natl. Acad. Sci. U.S.A.">
        <title>Comparative genomics of biotechnologically important yeasts.</title>
        <authorList>
            <person name="Riley R."/>
            <person name="Haridas S."/>
            <person name="Wolfe K.H."/>
            <person name="Lopes M.R."/>
            <person name="Hittinger C.T."/>
            <person name="Goeker M."/>
            <person name="Salamov A.A."/>
            <person name="Wisecaver J.H."/>
            <person name="Long T.M."/>
            <person name="Calvey C.H."/>
            <person name="Aerts A.L."/>
            <person name="Barry K.W."/>
            <person name="Choi C."/>
            <person name="Clum A."/>
            <person name="Coughlan A.Y."/>
            <person name="Deshpande S."/>
            <person name="Douglass A.P."/>
            <person name="Hanson S.J."/>
            <person name="Klenk H.-P."/>
            <person name="LaButti K.M."/>
            <person name="Lapidus A."/>
            <person name="Lindquist E.A."/>
            <person name="Lipzen A.M."/>
            <person name="Meier-Kolthoff J.P."/>
            <person name="Ohm R.A."/>
            <person name="Otillar R.P."/>
            <person name="Pangilinan J.L."/>
            <person name="Peng Y."/>
            <person name="Rokas A."/>
            <person name="Rosa C.A."/>
            <person name="Scheuner C."/>
            <person name="Sibirny A.A."/>
            <person name="Slot J.C."/>
            <person name="Stielow J.B."/>
            <person name="Sun H."/>
            <person name="Kurtzman C.P."/>
            <person name="Blackwell M."/>
            <person name="Grigoriev I.V."/>
            <person name="Jeffries T.W."/>
        </authorList>
    </citation>
    <scope>NUCLEOTIDE SEQUENCE [LARGE SCALE GENOMIC DNA]</scope>
    <source>
        <strain evidence="4">ATCC 18201 / CBS 1600 / BCRC 20928 / JCM 3617 / NBRC 0987 / NRRL Y-1542</strain>
    </source>
</reference>
<dbReference type="RefSeq" id="XP_020073050.1">
    <property type="nucleotide sequence ID" value="XM_020217275.1"/>
</dbReference>
<dbReference type="InterPro" id="IPR001623">
    <property type="entry name" value="DnaJ_domain"/>
</dbReference>
<accession>A0A1E4S928</accession>
<evidence type="ECO:0000256" key="1">
    <source>
        <dbReference type="SAM" id="MobiDB-lite"/>
    </source>
</evidence>
<feature type="domain" description="J" evidence="2">
    <location>
        <begin position="9"/>
        <end position="73"/>
    </location>
</feature>
<dbReference type="Pfam" id="PF00226">
    <property type="entry name" value="DnaJ"/>
    <property type="match status" value="1"/>
</dbReference>
<dbReference type="SMART" id="SM00271">
    <property type="entry name" value="DnaJ"/>
    <property type="match status" value="1"/>
</dbReference>
<dbReference type="GO" id="GO:0071218">
    <property type="term" value="P:cellular response to misfolded protein"/>
    <property type="evidence" value="ECO:0007669"/>
    <property type="project" value="TreeGrafter"/>
</dbReference>
<dbReference type="GeneID" id="30991671"/>
<dbReference type="OrthoDB" id="10250354at2759"/>
<evidence type="ECO:0000259" key="2">
    <source>
        <dbReference type="PROSITE" id="PS50076"/>
    </source>
</evidence>
<evidence type="ECO:0000313" key="3">
    <source>
        <dbReference type="EMBL" id="ODV76011.1"/>
    </source>
</evidence>
<feature type="compositionally biased region" description="Polar residues" evidence="1">
    <location>
        <begin position="210"/>
        <end position="220"/>
    </location>
</feature>
<dbReference type="InterPro" id="IPR051100">
    <property type="entry name" value="DnaJ_subfamily_B/C"/>
</dbReference>
<dbReference type="PRINTS" id="PR00625">
    <property type="entry name" value="JDOMAIN"/>
</dbReference>
<dbReference type="Proteomes" id="UP000094389">
    <property type="component" value="Unassembled WGS sequence"/>
</dbReference>
<dbReference type="GO" id="GO:0030544">
    <property type="term" value="F:Hsp70 protein binding"/>
    <property type="evidence" value="ECO:0007669"/>
    <property type="project" value="TreeGrafter"/>
</dbReference>
<feature type="compositionally biased region" description="Basic and acidic residues" evidence="1">
    <location>
        <begin position="105"/>
        <end position="117"/>
    </location>
</feature>
<dbReference type="SUPFAM" id="SSF46565">
    <property type="entry name" value="Chaperone J-domain"/>
    <property type="match status" value="1"/>
</dbReference>
<dbReference type="GO" id="GO:0005789">
    <property type="term" value="C:endoplasmic reticulum membrane"/>
    <property type="evidence" value="ECO:0007669"/>
    <property type="project" value="TreeGrafter"/>
</dbReference>
<dbReference type="InterPro" id="IPR036869">
    <property type="entry name" value="J_dom_sf"/>
</dbReference>
<feature type="compositionally biased region" description="Basic and acidic residues" evidence="1">
    <location>
        <begin position="62"/>
        <end position="71"/>
    </location>
</feature>